<evidence type="ECO:0000313" key="2">
    <source>
        <dbReference type="Proteomes" id="UP000283269"/>
    </source>
</evidence>
<sequence length="90" mass="9972">MHIAIRISATAPQVKAEVMSQSKCTPNPIPFVGPLGTSRKVTTDMAVPPMNRSNEKMKQAMLTGSLCENLYILNEKKHFVEKVVDINMLT</sequence>
<accession>A0A409WJ07</accession>
<protein>
    <submittedName>
        <fullName evidence="1">Uncharacterized protein</fullName>
    </submittedName>
</protein>
<dbReference type="InParanoid" id="A0A409WJ07"/>
<reference evidence="1 2" key="1">
    <citation type="journal article" date="2018" name="Evol. Lett.">
        <title>Horizontal gene cluster transfer increased hallucinogenic mushroom diversity.</title>
        <authorList>
            <person name="Reynolds H.T."/>
            <person name="Vijayakumar V."/>
            <person name="Gluck-Thaler E."/>
            <person name="Korotkin H.B."/>
            <person name="Matheny P.B."/>
            <person name="Slot J.C."/>
        </authorList>
    </citation>
    <scope>NUCLEOTIDE SEQUENCE [LARGE SCALE GENOMIC DNA]</scope>
    <source>
        <strain evidence="1 2">2631</strain>
    </source>
</reference>
<keyword evidence="2" id="KW-1185">Reference proteome</keyword>
<comment type="caution">
    <text evidence="1">The sequence shown here is derived from an EMBL/GenBank/DDBJ whole genome shotgun (WGS) entry which is preliminary data.</text>
</comment>
<organism evidence="1 2">
    <name type="scientific">Psilocybe cyanescens</name>
    <dbReference type="NCBI Taxonomy" id="93625"/>
    <lineage>
        <taxon>Eukaryota</taxon>
        <taxon>Fungi</taxon>
        <taxon>Dikarya</taxon>
        <taxon>Basidiomycota</taxon>
        <taxon>Agaricomycotina</taxon>
        <taxon>Agaricomycetes</taxon>
        <taxon>Agaricomycetidae</taxon>
        <taxon>Agaricales</taxon>
        <taxon>Agaricineae</taxon>
        <taxon>Strophariaceae</taxon>
        <taxon>Psilocybe</taxon>
    </lineage>
</organism>
<proteinExistence type="predicted"/>
<evidence type="ECO:0000313" key="1">
    <source>
        <dbReference type="EMBL" id="PPQ78503.1"/>
    </source>
</evidence>
<gene>
    <name evidence="1" type="ORF">CVT25_011844</name>
</gene>
<dbReference type="EMBL" id="NHYD01003416">
    <property type="protein sequence ID" value="PPQ78503.1"/>
    <property type="molecule type" value="Genomic_DNA"/>
</dbReference>
<dbReference type="Proteomes" id="UP000283269">
    <property type="component" value="Unassembled WGS sequence"/>
</dbReference>
<dbReference type="AlphaFoldDB" id="A0A409WJ07"/>
<name>A0A409WJ07_PSICY</name>